<name>A0A1L7HZI5_9FLAO</name>
<evidence type="ECO:0000313" key="2">
    <source>
        <dbReference type="Proteomes" id="UP000186230"/>
    </source>
</evidence>
<sequence length="44" mass="5139">MIKLRCKNSEKLFQILRWNLKAVENQTAQIHSFPPSKAVSLKEI</sequence>
<proteinExistence type="predicted"/>
<dbReference type="Proteomes" id="UP000186230">
    <property type="component" value="Chromosome"/>
</dbReference>
<reference evidence="1 2" key="1">
    <citation type="submission" date="2016-07" db="EMBL/GenBank/DDBJ databases">
        <title>Multi-omics approach to identify versatile polysaccharide utilization systems of a marine flavobacterium Gramella flava.</title>
        <authorList>
            <person name="Tang K."/>
        </authorList>
    </citation>
    <scope>NUCLEOTIDE SEQUENCE [LARGE SCALE GENOMIC DNA]</scope>
    <source>
        <strain evidence="1 2">JLT2011</strain>
    </source>
</reference>
<evidence type="ECO:0000313" key="1">
    <source>
        <dbReference type="EMBL" id="APU66750.1"/>
    </source>
</evidence>
<dbReference type="EMBL" id="CP016359">
    <property type="protein sequence ID" value="APU66750.1"/>
    <property type="molecule type" value="Genomic_DNA"/>
</dbReference>
<dbReference type="KEGG" id="gfl:GRFL_0026"/>
<accession>A0A1L7HZI5</accession>
<organism evidence="1 2">
    <name type="scientific">Christiangramia flava JLT2011</name>
    <dbReference type="NCBI Taxonomy" id="1229726"/>
    <lineage>
        <taxon>Bacteria</taxon>
        <taxon>Pseudomonadati</taxon>
        <taxon>Bacteroidota</taxon>
        <taxon>Flavobacteriia</taxon>
        <taxon>Flavobacteriales</taxon>
        <taxon>Flavobacteriaceae</taxon>
        <taxon>Christiangramia</taxon>
    </lineage>
</organism>
<dbReference type="AlphaFoldDB" id="A0A1L7HZI5"/>
<gene>
    <name evidence="1" type="ORF">GRFL_0026</name>
</gene>
<keyword evidence="2" id="KW-1185">Reference proteome</keyword>
<protein>
    <submittedName>
        <fullName evidence="1">Uncharacterized protein</fullName>
    </submittedName>
</protein>